<comment type="caution">
    <text evidence="6">The sequence shown here is derived from an EMBL/GenBank/DDBJ whole genome shotgun (WGS) entry which is preliminary data.</text>
</comment>
<sequence length="337" mass="37770">MASKRLRSSIRPLSSPSCHSRWTIQVPIAHRVRTLATESVTDSAVPIEASRSAPIPPELTTSANPAARPTATPKTPLDLNPQPANPFLTQAPVTLFTFPGYKPVSTTSFPNSHLLLPLRRDILHKAVIYEGDRTRQGTANTKTRFEVHGSHRKIRPQKGTGSARLGTRQSPMLRGGGVAFGPKPRSFATDLPKKIYDIAWRTALSYRYRRGELIVLDGEAEIERKGPGSARWVSEMLQWNGWGKESGGSLIVTEHKRKNLWDAIRENAEGWQLLDKKEGTCRTVKEVDVKNLLEGGRVIIELKALQKIFQQHTQDLKTRAILASWRRQHRAPSRLRL</sequence>
<dbReference type="GO" id="GO:1990904">
    <property type="term" value="C:ribonucleoprotein complex"/>
    <property type="evidence" value="ECO:0007669"/>
    <property type="project" value="UniProtKB-KW"/>
</dbReference>
<organism evidence="6 7">
    <name type="scientific">Sphaceloma murrayae</name>
    <dbReference type="NCBI Taxonomy" id="2082308"/>
    <lineage>
        <taxon>Eukaryota</taxon>
        <taxon>Fungi</taxon>
        <taxon>Dikarya</taxon>
        <taxon>Ascomycota</taxon>
        <taxon>Pezizomycotina</taxon>
        <taxon>Dothideomycetes</taxon>
        <taxon>Dothideomycetidae</taxon>
        <taxon>Myriangiales</taxon>
        <taxon>Elsinoaceae</taxon>
        <taxon>Sphaceloma</taxon>
    </lineage>
</organism>
<evidence type="ECO:0000256" key="1">
    <source>
        <dbReference type="ARBA" id="ARBA00010528"/>
    </source>
</evidence>
<dbReference type="GO" id="GO:0006412">
    <property type="term" value="P:translation"/>
    <property type="evidence" value="ECO:0007669"/>
    <property type="project" value="InterPro"/>
</dbReference>
<keyword evidence="7" id="KW-1185">Reference proteome</keyword>
<comment type="similarity">
    <text evidence="1">Belongs to the universal ribosomal protein uL4 family.</text>
</comment>
<feature type="region of interest" description="Disordered" evidence="5">
    <location>
        <begin position="47"/>
        <end position="74"/>
    </location>
</feature>
<gene>
    <name evidence="6" type="ORF">CAC42_7582</name>
</gene>
<dbReference type="Gene3D" id="3.40.1370.10">
    <property type="match status" value="1"/>
</dbReference>
<keyword evidence="2 6" id="KW-0689">Ribosomal protein</keyword>
<dbReference type="SUPFAM" id="SSF52166">
    <property type="entry name" value="Ribosomal protein L4"/>
    <property type="match status" value="1"/>
</dbReference>
<evidence type="ECO:0000313" key="6">
    <source>
        <dbReference type="EMBL" id="PNS18213.1"/>
    </source>
</evidence>
<keyword evidence="3" id="KW-0687">Ribonucleoprotein</keyword>
<dbReference type="AlphaFoldDB" id="A0A2K1QTK1"/>
<dbReference type="EMBL" id="NKHZ01000043">
    <property type="protein sequence ID" value="PNS18213.1"/>
    <property type="molecule type" value="Genomic_DNA"/>
</dbReference>
<protein>
    <recommendedName>
        <fullName evidence="4">Large ribosomal subunit protein uL4m</fullName>
    </recommendedName>
</protein>
<dbReference type="PANTHER" id="PTHR10746:SF6">
    <property type="entry name" value="LARGE RIBOSOMAL SUBUNIT PROTEIN UL4M"/>
    <property type="match status" value="1"/>
</dbReference>
<feature type="compositionally biased region" description="Low complexity" evidence="5">
    <location>
        <begin position="60"/>
        <end position="74"/>
    </location>
</feature>
<evidence type="ECO:0000256" key="3">
    <source>
        <dbReference type="ARBA" id="ARBA00023274"/>
    </source>
</evidence>
<feature type="region of interest" description="Disordered" evidence="5">
    <location>
        <begin position="145"/>
        <end position="179"/>
    </location>
</feature>
<proteinExistence type="inferred from homology"/>
<accession>A0A2K1QTK1</accession>
<evidence type="ECO:0000256" key="4">
    <source>
        <dbReference type="ARBA" id="ARBA00040565"/>
    </source>
</evidence>
<evidence type="ECO:0000256" key="2">
    <source>
        <dbReference type="ARBA" id="ARBA00022980"/>
    </source>
</evidence>
<evidence type="ECO:0000256" key="5">
    <source>
        <dbReference type="SAM" id="MobiDB-lite"/>
    </source>
</evidence>
<reference evidence="6 7" key="1">
    <citation type="submission" date="2017-06" db="EMBL/GenBank/DDBJ databases">
        <title>Draft genome sequence of a variant of Elsinoe murrayae.</title>
        <authorList>
            <person name="Cheng Q."/>
        </authorList>
    </citation>
    <scope>NUCLEOTIDE SEQUENCE [LARGE SCALE GENOMIC DNA]</scope>
    <source>
        <strain evidence="6 7">CQ-2017a</strain>
    </source>
</reference>
<dbReference type="Pfam" id="PF00573">
    <property type="entry name" value="Ribosomal_L4"/>
    <property type="match status" value="1"/>
</dbReference>
<evidence type="ECO:0000313" key="7">
    <source>
        <dbReference type="Proteomes" id="UP000243797"/>
    </source>
</evidence>
<dbReference type="Proteomes" id="UP000243797">
    <property type="component" value="Unassembled WGS sequence"/>
</dbReference>
<dbReference type="GO" id="GO:0003735">
    <property type="term" value="F:structural constituent of ribosome"/>
    <property type="evidence" value="ECO:0007669"/>
    <property type="project" value="InterPro"/>
</dbReference>
<name>A0A2K1QTK1_9PEZI</name>
<dbReference type="GO" id="GO:0005840">
    <property type="term" value="C:ribosome"/>
    <property type="evidence" value="ECO:0007669"/>
    <property type="project" value="UniProtKB-KW"/>
</dbReference>
<dbReference type="InterPro" id="IPR002136">
    <property type="entry name" value="Ribosomal_uL4"/>
</dbReference>
<dbReference type="InParanoid" id="A0A2K1QTK1"/>
<dbReference type="InterPro" id="IPR023574">
    <property type="entry name" value="Ribosomal_uL4_dom_sf"/>
</dbReference>
<dbReference type="STRING" id="2082308.A0A2K1QTK1"/>
<dbReference type="PANTHER" id="PTHR10746">
    <property type="entry name" value="50S RIBOSOMAL PROTEIN L4"/>
    <property type="match status" value="1"/>
</dbReference>
<dbReference type="InterPro" id="IPR013005">
    <property type="entry name" value="Ribosomal_uL4-like"/>
</dbReference>
<dbReference type="OrthoDB" id="275876at2759"/>